<dbReference type="NCBIfam" id="TIGR00177">
    <property type="entry name" value="molyb_syn"/>
    <property type="match status" value="1"/>
</dbReference>
<dbReference type="NCBIfam" id="NF002978">
    <property type="entry name" value="PRK03673.1"/>
    <property type="match status" value="1"/>
</dbReference>
<dbReference type="SMART" id="SM00852">
    <property type="entry name" value="MoCF_biosynth"/>
    <property type="match status" value="1"/>
</dbReference>
<accession>A0A2A7U1A1</accession>
<dbReference type="InterPro" id="IPR001453">
    <property type="entry name" value="MoaB/Mog_dom"/>
</dbReference>
<dbReference type="PANTHER" id="PTHR13939">
    <property type="entry name" value="NICOTINAMIDE-NUCLEOTIDE AMIDOHYDROLASE PNCC"/>
    <property type="match status" value="1"/>
</dbReference>
<dbReference type="EMBL" id="PDDV01000013">
    <property type="protein sequence ID" value="PEH72186.1"/>
    <property type="molecule type" value="Genomic_DNA"/>
</dbReference>
<dbReference type="Proteomes" id="UP000219788">
    <property type="component" value="Unassembled WGS sequence"/>
</dbReference>
<gene>
    <name evidence="3" type="ORF">CRM76_09775</name>
</gene>
<name>A0A2A7U1A1_EDWTA</name>
<dbReference type="OrthoDB" id="9801454at2"/>
<dbReference type="STRING" id="636.AAW15_05215"/>
<reference evidence="4" key="1">
    <citation type="submission" date="2017-09" db="EMBL/GenBank/DDBJ databases">
        <title>FDA dAtabase for Regulatory Grade micrObial Sequences (FDA-ARGOS): Supporting development and validation of Infectious Disease Dx tests.</title>
        <authorList>
            <person name="Goldberg B."/>
            <person name="Campos J."/>
            <person name="Tallon L."/>
            <person name="Sadzewicz L."/>
            <person name="Ott S."/>
            <person name="Zhao X."/>
            <person name="Nagaraj S."/>
            <person name="Vavikolanu K."/>
            <person name="Aluvathingal J."/>
            <person name="Nadendla S."/>
            <person name="Geyer C."/>
            <person name="Sichtig H."/>
        </authorList>
    </citation>
    <scope>NUCLEOTIDE SEQUENCE [LARGE SCALE GENOMIC DNA]</scope>
    <source>
        <strain evidence="4">FDAARGOS_370</strain>
    </source>
</reference>
<dbReference type="PANTHER" id="PTHR13939:SF0">
    <property type="entry name" value="NMN AMIDOHYDROLASE-LIKE PROTEIN YFAY"/>
    <property type="match status" value="1"/>
</dbReference>
<dbReference type="HAMAP" id="MF_00226_B">
    <property type="entry name" value="CinA_B"/>
    <property type="match status" value="1"/>
</dbReference>
<evidence type="ECO:0000313" key="3">
    <source>
        <dbReference type="EMBL" id="PEH72186.1"/>
    </source>
</evidence>
<dbReference type="Gene3D" id="3.40.980.10">
    <property type="entry name" value="MoaB/Mog-like domain"/>
    <property type="match status" value="1"/>
</dbReference>
<dbReference type="InterPro" id="IPR036425">
    <property type="entry name" value="MoaB/Mog-like_dom_sf"/>
</dbReference>
<dbReference type="CDD" id="cd00885">
    <property type="entry name" value="cinA"/>
    <property type="match status" value="1"/>
</dbReference>
<dbReference type="PIRSF" id="PIRSF006728">
    <property type="entry name" value="CinA"/>
    <property type="match status" value="1"/>
</dbReference>
<feature type="domain" description="MoaB/Mog" evidence="2">
    <location>
        <begin position="5"/>
        <end position="172"/>
    </location>
</feature>
<evidence type="ECO:0000256" key="1">
    <source>
        <dbReference type="HAMAP-Rule" id="MF_00226"/>
    </source>
</evidence>
<dbReference type="SUPFAM" id="SSF53218">
    <property type="entry name" value="Molybdenum cofactor biosynthesis proteins"/>
    <property type="match status" value="1"/>
</dbReference>
<organism evidence="3 4">
    <name type="scientific">Edwardsiella tarda</name>
    <dbReference type="NCBI Taxonomy" id="636"/>
    <lineage>
        <taxon>Bacteria</taxon>
        <taxon>Pseudomonadati</taxon>
        <taxon>Pseudomonadota</taxon>
        <taxon>Gammaproteobacteria</taxon>
        <taxon>Enterobacterales</taxon>
        <taxon>Hafniaceae</taxon>
        <taxon>Edwardsiella</taxon>
    </lineage>
</organism>
<proteinExistence type="inferred from homology"/>
<dbReference type="AlphaFoldDB" id="A0A2A7U1A1"/>
<dbReference type="Pfam" id="PF00994">
    <property type="entry name" value="MoCF_biosynth"/>
    <property type="match status" value="1"/>
</dbReference>
<protein>
    <recommendedName>
        <fullName evidence="1">CinA-like protein</fullName>
    </recommendedName>
</protein>
<comment type="caution">
    <text evidence="3">The sequence shown here is derived from an EMBL/GenBank/DDBJ whole genome shotgun (WGS) entry which is preliminary data.</text>
</comment>
<dbReference type="InterPro" id="IPR008135">
    <property type="entry name" value="Competence-induced_CinA"/>
</dbReference>
<dbReference type="InterPro" id="IPR050101">
    <property type="entry name" value="CinA"/>
</dbReference>
<sequence>MLRVEMLSSGDEVLHGQILDSNAAWLGRWLFDHGLPLSERATVGDEIGALCAAIDAASRRAQVLIVNGGLGPTSDDLTTQAAARVANLPLVEDEAWLAWMQDWFAQRGRPMAESNRKQALLPAGAERLDNPIGTACGFFLNLHDCMIFFTPGVPSEFYQMVEQQIMPRLQRRFALPAPPLCLRLTTFGRSESSLAEQLDGLSLPADCRLGYRSAAPIIELKLTGPAAQAAAMKASWAQVRALVAPNLLYEGEQSVARRASEALRLAGMRLALSEQFSAGMIHGWLRAADAPLADGELLAAGGHPTLSQVMGRARELAARSGAALTLASGELLAGQLTLALHTPQGSYGQTLRYAAAHHSQTLRREVCATLALDMVCRYLDGASPFGEYEWPTRLACEHAA</sequence>
<evidence type="ECO:0000259" key="2">
    <source>
        <dbReference type="SMART" id="SM00852"/>
    </source>
</evidence>
<comment type="similarity">
    <text evidence="1">Belongs to the CinA family.</text>
</comment>
<dbReference type="NCBIfam" id="TIGR00200">
    <property type="entry name" value="cinA_nterm"/>
    <property type="match status" value="1"/>
</dbReference>
<dbReference type="RefSeq" id="WP_005288127.1">
    <property type="nucleotide sequence ID" value="NZ_CABKPF010000083.1"/>
</dbReference>
<evidence type="ECO:0000313" key="4">
    <source>
        <dbReference type="Proteomes" id="UP000219788"/>
    </source>
</evidence>